<dbReference type="GO" id="GO:0050660">
    <property type="term" value="F:flavin adenine dinucleotide binding"/>
    <property type="evidence" value="ECO:0007669"/>
    <property type="project" value="InterPro"/>
</dbReference>
<organism evidence="3 4">
    <name type="scientific">Phaedon cochleariae</name>
    <name type="common">Mustard beetle</name>
    <dbReference type="NCBI Taxonomy" id="80249"/>
    <lineage>
        <taxon>Eukaryota</taxon>
        <taxon>Metazoa</taxon>
        <taxon>Ecdysozoa</taxon>
        <taxon>Arthropoda</taxon>
        <taxon>Hexapoda</taxon>
        <taxon>Insecta</taxon>
        <taxon>Pterygota</taxon>
        <taxon>Neoptera</taxon>
        <taxon>Endopterygota</taxon>
        <taxon>Coleoptera</taxon>
        <taxon>Polyphaga</taxon>
        <taxon>Cucujiformia</taxon>
        <taxon>Chrysomeloidea</taxon>
        <taxon>Chrysomelidae</taxon>
        <taxon>Chrysomelinae</taxon>
        <taxon>Chrysomelini</taxon>
        <taxon>Phaedon</taxon>
    </lineage>
</organism>
<evidence type="ECO:0000259" key="2">
    <source>
        <dbReference type="Pfam" id="PF05199"/>
    </source>
</evidence>
<dbReference type="InterPro" id="IPR007867">
    <property type="entry name" value="GMC_OxRtase_C"/>
</dbReference>
<dbReference type="EMBL" id="OU896710">
    <property type="protein sequence ID" value="CAH1163171.1"/>
    <property type="molecule type" value="Genomic_DNA"/>
</dbReference>
<evidence type="ECO:0000256" key="1">
    <source>
        <dbReference type="ARBA" id="ARBA00010790"/>
    </source>
</evidence>
<dbReference type="Gene3D" id="3.30.560.10">
    <property type="entry name" value="Glucose Oxidase, domain 3"/>
    <property type="match status" value="1"/>
</dbReference>
<accession>A0A9P0GQU5</accession>
<dbReference type="GO" id="GO:0016614">
    <property type="term" value="F:oxidoreductase activity, acting on CH-OH group of donors"/>
    <property type="evidence" value="ECO:0007669"/>
    <property type="project" value="InterPro"/>
</dbReference>
<evidence type="ECO:0000313" key="4">
    <source>
        <dbReference type="Proteomes" id="UP001153737"/>
    </source>
</evidence>
<protein>
    <recommendedName>
        <fullName evidence="2">Glucose-methanol-choline oxidoreductase C-terminal domain-containing protein</fullName>
    </recommendedName>
</protein>
<feature type="domain" description="Glucose-methanol-choline oxidoreductase C-terminal" evidence="2">
    <location>
        <begin position="1"/>
        <end position="109"/>
    </location>
</feature>
<dbReference type="SUPFAM" id="SSF51905">
    <property type="entry name" value="FAD/NAD(P)-binding domain"/>
    <property type="match status" value="1"/>
</dbReference>
<proteinExistence type="inferred from homology"/>
<reference evidence="3" key="2">
    <citation type="submission" date="2022-10" db="EMBL/GenBank/DDBJ databases">
        <authorList>
            <consortium name="ENA_rothamsted_submissions"/>
            <consortium name="culmorum"/>
            <person name="King R."/>
        </authorList>
    </citation>
    <scope>NUCLEOTIDE SEQUENCE</scope>
</reference>
<dbReference type="PANTHER" id="PTHR11552">
    <property type="entry name" value="GLUCOSE-METHANOL-CHOLINE GMC OXIDOREDUCTASE"/>
    <property type="match status" value="1"/>
</dbReference>
<keyword evidence="4" id="KW-1185">Reference proteome</keyword>
<evidence type="ECO:0000313" key="3">
    <source>
        <dbReference type="EMBL" id="CAH1163171.1"/>
    </source>
</evidence>
<dbReference type="Pfam" id="PF05199">
    <property type="entry name" value="GMC_oxred_C"/>
    <property type="match status" value="1"/>
</dbReference>
<dbReference type="InterPro" id="IPR012132">
    <property type="entry name" value="GMC_OxRdtase"/>
</dbReference>
<comment type="similarity">
    <text evidence="1">Belongs to the GMC oxidoreductase family.</text>
</comment>
<dbReference type="SUPFAM" id="SSF54373">
    <property type="entry name" value="FAD-linked reductases, C-terminal domain"/>
    <property type="match status" value="1"/>
</dbReference>
<name>A0A9P0GQU5_PHACE</name>
<sequence>MISAIRYIQRLSRTEAFAKFGATQYETPIPGCENFIFDSDPYWACALRSLTVTLHHQISTCRMGAETDAAAVVDARLRVRGVRGLRVADSSVIPVTLSAHTNAPAMMIGEKMADILKEDWQQ</sequence>
<dbReference type="AlphaFoldDB" id="A0A9P0GQU5"/>
<dbReference type="Proteomes" id="UP001153737">
    <property type="component" value="Chromosome 4"/>
</dbReference>
<dbReference type="InterPro" id="IPR036188">
    <property type="entry name" value="FAD/NAD-bd_sf"/>
</dbReference>
<dbReference type="Gene3D" id="3.50.50.60">
    <property type="entry name" value="FAD/NAD(P)-binding domain"/>
    <property type="match status" value="1"/>
</dbReference>
<reference evidence="3" key="1">
    <citation type="submission" date="2022-01" db="EMBL/GenBank/DDBJ databases">
        <authorList>
            <person name="King R."/>
        </authorList>
    </citation>
    <scope>NUCLEOTIDE SEQUENCE</scope>
</reference>
<gene>
    <name evidence="3" type="ORF">PHAECO_LOCUS8452</name>
</gene>
<dbReference type="PANTHER" id="PTHR11552:SF208">
    <property type="entry name" value="RE36204P-RELATED"/>
    <property type="match status" value="1"/>
</dbReference>